<evidence type="ECO:0000313" key="3">
    <source>
        <dbReference type="Proteomes" id="UP000008784"/>
    </source>
</evidence>
<comment type="caution">
    <text evidence="2">The sequence shown here is derived from an EMBL/GenBank/DDBJ whole genome shotgun (WGS) entry which is preliminary data.</text>
</comment>
<keyword evidence="3" id="KW-1185">Reference proteome</keyword>
<dbReference type="InterPro" id="IPR046982">
    <property type="entry name" value="BIN3/RVS161-like"/>
</dbReference>
<evidence type="ECO:0000313" key="2">
    <source>
        <dbReference type="EMBL" id="EGX50563.1"/>
    </source>
</evidence>
<dbReference type="EMBL" id="ADOT01000120">
    <property type="protein sequence ID" value="EGX50563.1"/>
    <property type="molecule type" value="Genomic_DNA"/>
</dbReference>
<dbReference type="GO" id="GO:0051666">
    <property type="term" value="P:actin cortical patch localization"/>
    <property type="evidence" value="ECO:0007669"/>
    <property type="project" value="InterPro"/>
</dbReference>
<sequence length="74" mass="8546">MSWKGFSKSVSRAPQTFKAKFNIGENTKDPVYIDAERRFQELETETKKLHDESKKYFDAINCKQPPPPSLTPLV</sequence>
<dbReference type="RefSeq" id="XP_011120812.1">
    <property type="nucleotide sequence ID" value="XM_011122510.1"/>
</dbReference>
<evidence type="ECO:0000259" key="1">
    <source>
        <dbReference type="Pfam" id="PF03114"/>
    </source>
</evidence>
<dbReference type="InterPro" id="IPR027267">
    <property type="entry name" value="AH/BAR_dom_sf"/>
</dbReference>
<dbReference type="GO" id="GO:0031097">
    <property type="term" value="C:medial cortex"/>
    <property type="evidence" value="ECO:0007669"/>
    <property type="project" value="TreeGrafter"/>
</dbReference>
<dbReference type="GO" id="GO:1990528">
    <property type="term" value="C:Rvs161p-Rvs167p complex"/>
    <property type="evidence" value="ECO:0007669"/>
    <property type="project" value="TreeGrafter"/>
</dbReference>
<dbReference type="InterPro" id="IPR004148">
    <property type="entry name" value="BAR_dom"/>
</dbReference>
<dbReference type="GO" id="GO:0006897">
    <property type="term" value="P:endocytosis"/>
    <property type="evidence" value="ECO:0007669"/>
    <property type="project" value="InterPro"/>
</dbReference>
<protein>
    <recommendedName>
        <fullName evidence="1">BAR domain-containing protein</fullName>
    </recommendedName>
</protein>
<dbReference type="PANTHER" id="PTHR47174:SF1">
    <property type="entry name" value="REDUCED VIABILITY UPON STARVATION PROTEIN 167"/>
    <property type="match status" value="1"/>
</dbReference>
<dbReference type="HOGENOM" id="CLU_2687334_0_0_1"/>
<dbReference type="SUPFAM" id="SSF103657">
    <property type="entry name" value="BAR/IMD domain-like"/>
    <property type="match status" value="1"/>
</dbReference>
<dbReference type="GO" id="GO:0097320">
    <property type="term" value="P:plasma membrane tubulation"/>
    <property type="evidence" value="ECO:0007669"/>
    <property type="project" value="TreeGrafter"/>
</dbReference>
<dbReference type="OrthoDB" id="3722744at2759"/>
<dbReference type="Pfam" id="PF03114">
    <property type="entry name" value="BAR"/>
    <property type="match status" value="1"/>
</dbReference>
<feature type="domain" description="BAR" evidence="1">
    <location>
        <begin position="6"/>
        <end position="61"/>
    </location>
</feature>
<dbReference type="GO" id="GO:0043332">
    <property type="term" value="C:mating projection tip"/>
    <property type="evidence" value="ECO:0007669"/>
    <property type="project" value="TreeGrafter"/>
</dbReference>
<name>G1X8K0_ARTOA</name>
<reference evidence="2 3" key="1">
    <citation type="journal article" date="2011" name="PLoS Pathog.">
        <title>Genomic and proteomic analyses of the fungus Arthrobotrys oligospora provide insights into nematode-trap formation.</title>
        <authorList>
            <person name="Yang J."/>
            <person name="Wang L."/>
            <person name="Ji X."/>
            <person name="Feng Y."/>
            <person name="Li X."/>
            <person name="Zou C."/>
            <person name="Xu J."/>
            <person name="Ren Y."/>
            <person name="Mi Q."/>
            <person name="Wu J."/>
            <person name="Liu S."/>
            <person name="Liu Y."/>
            <person name="Huang X."/>
            <person name="Wang H."/>
            <person name="Niu X."/>
            <person name="Li J."/>
            <person name="Liang L."/>
            <person name="Luo Y."/>
            <person name="Ji K."/>
            <person name="Zhou W."/>
            <person name="Yu Z."/>
            <person name="Li G."/>
            <person name="Liu Y."/>
            <person name="Li L."/>
            <person name="Qiao M."/>
            <person name="Feng L."/>
            <person name="Zhang K.-Q."/>
        </authorList>
    </citation>
    <scope>NUCLEOTIDE SEQUENCE [LARGE SCALE GENOMIC DNA]</scope>
    <source>
        <strain evidence="3">ATCC 24927 / CBS 115.81 / DSM 1491</strain>
    </source>
</reference>
<dbReference type="Gene3D" id="1.20.1270.60">
    <property type="entry name" value="Arfaptin homology (AH) domain/BAR domain"/>
    <property type="match status" value="1"/>
</dbReference>
<dbReference type="eggNOG" id="KOG3771">
    <property type="taxonomic scope" value="Eukaryota"/>
</dbReference>
<gene>
    <name evidence="2" type="ORF">AOL_s00075g199</name>
</gene>
<dbReference type="GO" id="GO:0008289">
    <property type="term" value="F:lipid binding"/>
    <property type="evidence" value="ECO:0007669"/>
    <property type="project" value="TreeGrafter"/>
</dbReference>
<dbReference type="STRING" id="756982.G1X8K0"/>
<dbReference type="InParanoid" id="G1X8K0"/>
<dbReference type="Proteomes" id="UP000008784">
    <property type="component" value="Unassembled WGS sequence"/>
</dbReference>
<dbReference type="PANTHER" id="PTHR47174">
    <property type="entry name" value="BRIDGING INTEGRATOR 3"/>
    <property type="match status" value="1"/>
</dbReference>
<organism evidence="2 3">
    <name type="scientific">Arthrobotrys oligospora (strain ATCC 24927 / CBS 115.81 / DSM 1491)</name>
    <name type="common">Nematode-trapping fungus</name>
    <name type="synonym">Didymozoophaga oligospora</name>
    <dbReference type="NCBI Taxonomy" id="756982"/>
    <lineage>
        <taxon>Eukaryota</taxon>
        <taxon>Fungi</taxon>
        <taxon>Dikarya</taxon>
        <taxon>Ascomycota</taxon>
        <taxon>Pezizomycotina</taxon>
        <taxon>Orbiliomycetes</taxon>
        <taxon>Orbiliales</taxon>
        <taxon>Orbiliaceae</taxon>
        <taxon>Orbilia</taxon>
        <taxon>Orbilia oligospora</taxon>
    </lineage>
</organism>
<proteinExistence type="predicted"/>
<accession>G1X8K0</accession>
<dbReference type="GO" id="GO:0030479">
    <property type="term" value="C:actin cortical patch"/>
    <property type="evidence" value="ECO:0007669"/>
    <property type="project" value="TreeGrafter"/>
</dbReference>
<dbReference type="AlphaFoldDB" id="G1X8K0"/>
<dbReference type="GeneID" id="22891709"/>